<gene>
    <name evidence="1" type="ORF">GCM10009727_77110</name>
</gene>
<evidence type="ECO:0008006" key="3">
    <source>
        <dbReference type="Google" id="ProtNLM"/>
    </source>
</evidence>
<reference evidence="2" key="1">
    <citation type="journal article" date="2019" name="Int. J. Syst. Evol. Microbiol.">
        <title>The Global Catalogue of Microorganisms (GCM) 10K type strain sequencing project: providing services to taxonomists for standard genome sequencing and annotation.</title>
        <authorList>
            <consortium name="The Broad Institute Genomics Platform"/>
            <consortium name="The Broad Institute Genome Sequencing Center for Infectious Disease"/>
            <person name="Wu L."/>
            <person name="Ma J."/>
        </authorList>
    </citation>
    <scope>NUCLEOTIDE SEQUENCE [LARGE SCALE GENOMIC DNA]</scope>
    <source>
        <strain evidence="2">JCM 13850</strain>
    </source>
</reference>
<name>A0ABP5M3L2_9ACTN</name>
<organism evidence="1 2">
    <name type="scientific">Actinomadura napierensis</name>
    <dbReference type="NCBI Taxonomy" id="267854"/>
    <lineage>
        <taxon>Bacteria</taxon>
        <taxon>Bacillati</taxon>
        <taxon>Actinomycetota</taxon>
        <taxon>Actinomycetes</taxon>
        <taxon>Streptosporangiales</taxon>
        <taxon>Thermomonosporaceae</taxon>
        <taxon>Actinomadura</taxon>
    </lineage>
</organism>
<comment type="caution">
    <text evidence="1">The sequence shown here is derived from an EMBL/GenBank/DDBJ whole genome shotgun (WGS) entry which is preliminary data.</text>
</comment>
<evidence type="ECO:0000313" key="2">
    <source>
        <dbReference type="Proteomes" id="UP001501020"/>
    </source>
</evidence>
<dbReference type="EMBL" id="BAAAMR010000102">
    <property type="protein sequence ID" value="GAA2162100.1"/>
    <property type="molecule type" value="Genomic_DNA"/>
</dbReference>
<evidence type="ECO:0000313" key="1">
    <source>
        <dbReference type="EMBL" id="GAA2162100.1"/>
    </source>
</evidence>
<proteinExistence type="predicted"/>
<keyword evidence="2" id="KW-1185">Reference proteome</keyword>
<sequence length="133" mass="13683">MASEADVRNIPVDLSALTFVCVSAPRPKLVNQETGEVKTDRDGKTVFTVGLSAADAMGRVELVNVSVPGDQDVTIGQIVTPVGLVAFPWEQVIGGQKRWGVAYRASRIAVAGPVAVPNAPASSSAPSVAADVA</sequence>
<protein>
    <recommendedName>
        <fullName evidence="3">Regulatory protein</fullName>
    </recommendedName>
</protein>
<accession>A0ABP5M3L2</accession>
<dbReference type="Proteomes" id="UP001501020">
    <property type="component" value="Unassembled WGS sequence"/>
</dbReference>